<sequence>MLRIVIVLFLTLGSPTLAGTTAEQLVEQLAMQESRALKAMSGERLGFLLRRPEAKITYSRDWLKAQPGATGDADWRCLSEALYFEARGESVQGQFAVAEVILNRVDSDSFPGSICAVVKQGTGRKFACQFTFTCDGRAKVVNEPAAFQQAGKIARLMIDGAPREFTDGAMYFHTQNVRPSWARKFTRTATIGVHLFYRPPTQLSLN</sequence>
<accession>A0A3B0RV86</accession>
<dbReference type="Gene3D" id="1.10.10.2520">
    <property type="entry name" value="Cell wall hydrolase SleB, domain 1"/>
    <property type="match status" value="1"/>
</dbReference>
<evidence type="ECO:0000259" key="1">
    <source>
        <dbReference type="Pfam" id="PF07486"/>
    </source>
</evidence>
<dbReference type="InterPro" id="IPR042047">
    <property type="entry name" value="SleB_dom1"/>
</dbReference>
<dbReference type="Pfam" id="PF07486">
    <property type="entry name" value="Hydrolase_2"/>
    <property type="match status" value="1"/>
</dbReference>
<organism evidence="2">
    <name type="scientific">hydrothermal vent metagenome</name>
    <dbReference type="NCBI Taxonomy" id="652676"/>
    <lineage>
        <taxon>unclassified sequences</taxon>
        <taxon>metagenomes</taxon>
        <taxon>ecological metagenomes</taxon>
    </lineage>
</organism>
<dbReference type="EMBL" id="UOEG01000025">
    <property type="protein sequence ID" value="VAV88403.1"/>
    <property type="molecule type" value="Genomic_DNA"/>
</dbReference>
<reference evidence="2" key="1">
    <citation type="submission" date="2018-06" db="EMBL/GenBank/DDBJ databases">
        <authorList>
            <person name="Zhirakovskaya E."/>
        </authorList>
    </citation>
    <scope>NUCLEOTIDE SEQUENCE</scope>
</reference>
<dbReference type="GO" id="GO:0004355">
    <property type="term" value="F:glutamate synthase (NADPH) activity"/>
    <property type="evidence" value="ECO:0007669"/>
    <property type="project" value="UniProtKB-EC"/>
</dbReference>
<protein>
    <submittedName>
        <fullName evidence="2">Glutamate synthase [NADPH] large chain</fullName>
        <ecNumber evidence="2">1.4.1.13</ecNumber>
    </submittedName>
</protein>
<gene>
    <name evidence="2" type="ORF">MNBD_ALPHA07-397</name>
</gene>
<evidence type="ECO:0000313" key="2">
    <source>
        <dbReference type="EMBL" id="VAV88403.1"/>
    </source>
</evidence>
<name>A0A3B0RV86_9ZZZZ</name>
<keyword evidence="2" id="KW-0560">Oxidoreductase</keyword>
<dbReference type="GO" id="GO:0016787">
    <property type="term" value="F:hydrolase activity"/>
    <property type="evidence" value="ECO:0007669"/>
    <property type="project" value="InterPro"/>
</dbReference>
<feature type="domain" description="Cell wall hydrolase SleB" evidence="1">
    <location>
        <begin position="88"/>
        <end position="197"/>
    </location>
</feature>
<dbReference type="EC" id="1.4.1.13" evidence="2"/>
<dbReference type="AlphaFoldDB" id="A0A3B0RV86"/>
<dbReference type="InterPro" id="IPR011105">
    <property type="entry name" value="Cell_wall_hydrolase_SleB"/>
</dbReference>
<proteinExistence type="predicted"/>